<dbReference type="InterPro" id="IPR037455">
    <property type="entry name" value="LucA/IucC-like"/>
</dbReference>
<dbReference type="Pfam" id="PF06276">
    <property type="entry name" value="FhuF"/>
    <property type="match status" value="1"/>
</dbReference>
<accession>A0ABW2PHX3</accession>
<dbReference type="RefSeq" id="WP_380832074.1">
    <property type="nucleotide sequence ID" value="NZ_JBHTCG010000051.1"/>
</dbReference>
<name>A0ABW2PHX3_9ACTN</name>
<dbReference type="PANTHER" id="PTHR34384:SF5">
    <property type="entry name" value="L-2,3-DIAMINOPROPANOATE--CITRATE LIGASE"/>
    <property type="match status" value="1"/>
</dbReference>
<dbReference type="EMBL" id="JBHTCG010000051">
    <property type="protein sequence ID" value="MFC7388087.1"/>
    <property type="molecule type" value="Genomic_DNA"/>
</dbReference>
<comment type="similarity">
    <text evidence="2">Belongs to the IucA/IucC family.</text>
</comment>
<proteinExistence type="inferred from homology"/>
<dbReference type="InterPro" id="IPR022770">
    <property type="entry name" value="IucA/IucC-like_C"/>
</dbReference>
<evidence type="ECO:0000256" key="2">
    <source>
        <dbReference type="ARBA" id="ARBA00007832"/>
    </source>
</evidence>
<evidence type="ECO:0000313" key="6">
    <source>
        <dbReference type="Proteomes" id="UP001596496"/>
    </source>
</evidence>
<evidence type="ECO:0000313" key="5">
    <source>
        <dbReference type="EMBL" id="MFC7388087.1"/>
    </source>
</evidence>
<evidence type="ECO:0000259" key="3">
    <source>
        <dbReference type="Pfam" id="PF04183"/>
    </source>
</evidence>
<comment type="caution">
    <text evidence="5">The sequence shown here is derived from an EMBL/GenBank/DDBJ whole genome shotgun (WGS) entry which is preliminary data.</text>
</comment>
<reference evidence="6" key="1">
    <citation type="journal article" date="2019" name="Int. J. Syst. Evol. Microbiol.">
        <title>The Global Catalogue of Microorganisms (GCM) 10K type strain sequencing project: providing services to taxonomists for standard genome sequencing and annotation.</title>
        <authorList>
            <consortium name="The Broad Institute Genomics Platform"/>
            <consortium name="The Broad Institute Genome Sequencing Center for Infectious Disease"/>
            <person name="Wu L."/>
            <person name="Ma J."/>
        </authorList>
    </citation>
    <scope>NUCLEOTIDE SEQUENCE [LARGE SCALE GENOMIC DNA]</scope>
    <source>
        <strain evidence="6">CECT 7649</strain>
    </source>
</reference>
<organism evidence="5 6">
    <name type="scientific">Sphaerisporangium rhizosphaerae</name>
    <dbReference type="NCBI Taxonomy" id="2269375"/>
    <lineage>
        <taxon>Bacteria</taxon>
        <taxon>Bacillati</taxon>
        <taxon>Actinomycetota</taxon>
        <taxon>Actinomycetes</taxon>
        <taxon>Streptosporangiales</taxon>
        <taxon>Streptosporangiaceae</taxon>
        <taxon>Sphaerisporangium</taxon>
    </lineage>
</organism>
<dbReference type="PANTHER" id="PTHR34384">
    <property type="entry name" value="L-2,3-DIAMINOPROPANOATE--CITRATE LIGASE"/>
    <property type="match status" value="1"/>
</dbReference>
<dbReference type="InterPro" id="IPR007310">
    <property type="entry name" value="Aerobactin_biosyn_IucA/IucC_N"/>
</dbReference>
<keyword evidence="6" id="KW-1185">Reference proteome</keyword>
<feature type="domain" description="Aerobactin siderophore biosynthesis IucA/IucC-like C-terminal" evidence="4">
    <location>
        <begin position="419"/>
        <end position="580"/>
    </location>
</feature>
<protein>
    <submittedName>
        <fullName evidence="5">IucA/IucC family protein</fullName>
    </submittedName>
</protein>
<dbReference type="Proteomes" id="UP001596496">
    <property type="component" value="Unassembled WGS sequence"/>
</dbReference>
<evidence type="ECO:0000259" key="4">
    <source>
        <dbReference type="Pfam" id="PF06276"/>
    </source>
</evidence>
<gene>
    <name evidence="5" type="ORF">ACFQSB_38175</name>
</gene>
<dbReference type="Gene3D" id="1.10.510.40">
    <property type="match status" value="1"/>
</dbReference>
<sequence length="596" mass="62950">MNGVVCDSGHYGEGTDNAGAGNADHAGGAGKAGGTEPAWRGIAEPAWRGVAERATLAALLRCCVREVAGPRGQVWAAAPYLLLRLAGTLIRVPTSGGIALRFDGDAERLRHGAWRPLSADHLVRLVEAELVEAGAGRGEESFAGRPVLRRNEEFAGQVAASRAAIAVMLRERAGAKPPQDPWLASEQALVLGHPFHPSPKSRGGAGWVRYAPEAHAAFPLRLLGVRDDVLATGGDSGALDGLGEAPPGYTLLPAHPWQLELLAAELAAPFADGWLVDLGDAALPAVPTSSVRTVYEPAIGKCLKFSLDVRITNCVRKNAWYELASAAEVSARLAPVFADLARRLPGTRWLPEPGYRSARLGTRLLEGLGVIVRSSPWEVAGPGVTPILAGTLAALGAVPDGEAPEPAAVVTALRREPVRWWGAYVEHVALPVLDAYFGHGVVLEPHLQNVLVGIDADGMPIEAIFRDMEGTKLVEGRHDLSGLPDPVTRAATYDAARGWNRVVYCIMVNHLPEIAATVAGTAAPHARDDLLHELWADARGRVARHAGRGRLPLPLRDLLAGAPLPAKANLTTRWARSADRDAGYVPVANPFAGVPA</sequence>
<comment type="pathway">
    <text evidence="1">Siderophore biosynthesis.</text>
</comment>
<feature type="domain" description="Aerobactin siderophore biosynthesis IucA/IucC N-terminal" evidence="3">
    <location>
        <begin position="183"/>
        <end position="393"/>
    </location>
</feature>
<evidence type="ECO:0000256" key="1">
    <source>
        <dbReference type="ARBA" id="ARBA00004924"/>
    </source>
</evidence>
<dbReference type="Pfam" id="PF04183">
    <property type="entry name" value="IucA_IucC"/>
    <property type="match status" value="1"/>
</dbReference>